<organism evidence="4 6">
    <name type="scientific">Methylobacterium phyllosphaerae</name>
    <dbReference type="NCBI Taxonomy" id="418223"/>
    <lineage>
        <taxon>Bacteria</taxon>
        <taxon>Pseudomonadati</taxon>
        <taxon>Pseudomonadota</taxon>
        <taxon>Alphaproteobacteria</taxon>
        <taxon>Hyphomicrobiales</taxon>
        <taxon>Methylobacteriaceae</taxon>
        <taxon>Methylobacterium</taxon>
    </lineage>
</organism>
<dbReference type="KEGG" id="mphy:MCBMB27_01679"/>
<name>A0AAE8L4W7_9HYPH</name>
<proteinExistence type="predicted"/>
<evidence type="ECO:0000256" key="2">
    <source>
        <dbReference type="SAM" id="SignalP"/>
    </source>
</evidence>
<accession>A0AAE8L4W7</accession>
<reference evidence="4 6" key="2">
    <citation type="submission" date="2016-10" db="EMBL/GenBank/DDBJ databases">
        <authorList>
            <person name="Varghese N."/>
            <person name="Submissions S."/>
        </authorList>
    </citation>
    <scope>NUCLEOTIDE SEQUENCE [LARGE SCALE GENOMIC DNA]</scope>
    <source>
        <strain evidence="4 6">CBMB27</strain>
    </source>
</reference>
<evidence type="ECO:0000313" key="6">
    <source>
        <dbReference type="Proteomes" id="UP000199140"/>
    </source>
</evidence>
<dbReference type="EMBL" id="CP015367">
    <property type="protein sequence ID" value="APT30970.1"/>
    <property type="molecule type" value="Genomic_DNA"/>
</dbReference>
<evidence type="ECO:0000313" key="5">
    <source>
        <dbReference type="Proteomes" id="UP000185487"/>
    </source>
</evidence>
<feature type="chain" id="PRO_5042237063" evidence="2">
    <location>
        <begin position="26"/>
        <end position="76"/>
    </location>
</feature>
<evidence type="ECO:0000313" key="3">
    <source>
        <dbReference type="EMBL" id="APT30970.1"/>
    </source>
</evidence>
<protein>
    <submittedName>
        <fullName evidence="4">Uncharacterized protein</fullName>
    </submittedName>
</protein>
<dbReference type="Proteomes" id="UP000199140">
    <property type="component" value="Unassembled WGS sequence"/>
</dbReference>
<keyword evidence="2" id="KW-0732">Signal</keyword>
<dbReference type="Proteomes" id="UP000185487">
    <property type="component" value="Chromosome"/>
</dbReference>
<evidence type="ECO:0000256" key="1">
    <source>
        <dbReference type="SAM" id="MobiDB-lite"/>
    </source>
</evidence>
<dbReference type="AlphaFoldDB" id="A0AAE8L4W7"/>
<feature type="signal peptide" evidence="2">
    <location>
        <begin position="1"/>
        <end position="25"/>
    </location>
</feature>
<feature type="region of interest" description="Disordered" evidence="1">
    <location>
        <begin position="41"/>
        <end position="64"/>
    </location>
</feature>
<sequence length="76" mass="7852">MTVRTTVLAALAALAAVPMIGTALADETIALTPPLYREQARPTAAVRPASELTTTPRLVPASPASRRVVATAVSTR</sequence>
<keyword evidence="5" id="KW-1185">Reference proteome</keyword>
<evidence type="ECO:0000313" key="4">
    <source>
        <dbReference type="EMBL" id="SFG33340.1"/>
    </source>
</evidence>
<dbReference type="RefSeq" id="WP_075380189.1">
    <property type="nucleotide sequence ID" value="NZ_CP015367.1"/>
</dbReference>
<gene>
    <name evidence="3" type="ORF">MCBMB27_01679</name>
    <name evidence="4" type="ORF">SAMN05192567_102149</name>
</gene>
<dbReference type="EMBL" id="FOPK01000002">
    <property type="protein sequence ID" value="SFG33340.1"/>
    <property type="molecule type" value="Genomic_DNA"/>
</dbReference>
<reference evidence="3 5" key="1">
    <citation type="submission" date="2016-04" db="EMBL/GenBank/DDBJ databases">
        <title>Complete genome sequencing and analysis of CBMB27, Methylobacterium phyllosphaerae isolated from leaf tissues of rice (Oryza sativa L.).</title>
        <authorList>
            <person name="Lee Y."/>
            <person name="Hwangbo K."/>
            <person name="Chung H."/>
            <person name="Yoo J."/>
            <person name="Kim K.Y."/>
            <person name="Sa T.M."/>
            <person name="Um Y."/>
            <person name="Madhaiyan M."/>
        </authorList>
    </citation>
    <scope>NUCLEOTIDE SEQUENCE [LARGE SCALE GENOMIC DNA]</scope>
    <source>
        <strain evidence="3 5">CBMB27</strain>
    </source>
</reference>